<dbReference type="Gene3D" id="3.10.20.310">
    <property type="entry name" value="membrane protein fhac"/>
    <property type="match status" value="5"/>
</dbReference>
<keyword evidence="6 8" id="KW-0472">Membrane</keyword>
<dbReference type="FunFam" id="3.10.20.310:FF:000002">
    <property type="entry name" value="Outer membrane protein assembly factor BamA"/>
    <property type="match status" value="1"/>
</dbReference>
<protein>
    <recommendedName>
        <fullName evidence="8 9">Outer membrane protein assembly factor BamA</fullName>
    </recommendedName>
</protein>
<keyword evidence="2 8" id="KW-1134">Transmembrane beta strand</keyword>
<evidence type="ECO:0000256" key="4">
    <source>
        <dbReference type="ARBA" id="ARBA00022729"/>
    </source>
</evidence>
<evidence type="ECO:0000256" key="2">
    <source>
        <dbReference type="ARBA" id="ARBA00022452"/>
    </source>
</evidence>
<feature type="domain" description="POTRA" evidence="10">
    <location>
        <begin position="174"/>
        <end position="262"/>
    </location>
</feature>
<dbReference type="PANTHER" id="PTHR12815">
    <property type="entry name" value="SORTING AND ASSEMBLY MACHINERY SAMM50 PROTEIN FAMILY MEMBER"/>
    <property type="match status" value="1"/>
</dbReference>
<dbReference type="HAMAP" id="MF_01430">
    <property type="entry name" value="OM_assembly_BamA"/>
    <property type="match status" value="1"/>
</dbReference>
<comment type="subcellular location">
    <subcellularLocation>
        <location evidence="8">Cell outer membrane</location>
    </subcellularLocation>
    <subcellularLocation>
        <location evidence="1">Membrane</location>
    </subcellularLocation>
</comment>
<evidence type="ECO:0000256" key="8">
    <source>
        <dbReference type="HAMAP-Rule" id="MF_01430"/>
    </source>
</evidence>
<dbReference type="FunFam" id="3.10.20.310:FF:000001">
    <property type="entry name" value="Outer membrane protein assembly factor BamA"/>
    <property type="match status" value="1"/>
</dbReference>
<dbReference type="InterPro" id="IPR000184">
    <property type="entry name" value="Bac_surfAg_D15"/>
</dbReference>
<dbReference type="RefSeq" id="WP_263543453.1">
    <property type="nucleotide sequence ID" value="NZ_JAOVZO020000003.1"/>
</dbReference>
<dbReference type="FunFam" id="3.10.20.310:FF:000003">
    <property type="entry name" value="Outer membrane protein assembly factor BamA"/>
    <property type="match status" value="1"/>
</dbReference>
<sequence precursor="true">MKRIAALLLLACLAAEAHAFESFVVSDIRIDGLQRIAPGTVFTYLPVEKGDRLTTDAAEKAIRALFKTGFFSDVTMTRQGDILVVNVVERPAISKITLKGNKELKEEELRKGLKGIGLEEGATFDRLQLDRVTQELTRQYHNRGKYNVTIDPKVTQLDRNRVNINIVIAEGKASKIKQINVVGNTAFSDDDIRDEFESDTTNWTSWYSRDDQYSREKLSGDLEKLSSYYLDRGYADFNVDSTEVSISPDKRNIYVSANIHEGELYTISDIKLLGDLILPEETLRKLLQTKDGDQFSRHKLERSARAMTAVLSNIGYAFAEVTPVPKIDKEKRTVEITFFVEPGKRVYVNRITFKGNTRTEDEVLRREMRQLEGSWYSQAAIDRSKVRLQRLGFFKKVEIDTPRVAGSEDQVDMQVTVEEQPSGSLLFGLGYSQVQGIIASISVSQNNFLGTGDRISTTIQRSGYLKRYDVSYAQPYLTDSAVSLGYNLSVRNINQGEANIADYSTDTTAFSTFVGVPIGETDGIQFQFGLNKTEINTNPAYTPPSIVEYITDLDRRTIHTWNLTASWAHDTRNKYFTPTRGGLQSISAEIALPGSTIEYYKIYYQGAHYFPIADKLTFLLSGNLGYGDTYKDAIGRVDPDSPIKDQRVRLSGLPFFENFYAGGVRDVRGFEDNTLGPCVRYNPADLKSYCQPLGGGFKVLGTAELILPTPFAKDSDSVRISAFLDVGNVYKSYNDFEASELRASTGLALQWQAPVGPITVNLARPIRKKDGDRTETIQFSFGTQF</sequence>
<dbReference type="AlphaFoldDB" id="A0A9X3YJ78"/>
<proteinExistence type="inferred from homology"/>
<dbReference type="InterPro" id="IPR010827">
    <property type="entry name" value="BamA/TamA_POTRA"/>
</dbReference>
<name>A0A9X3YJ78_9GAMM</name>
<dbReference type="EMBL" id="JAOVZO020000003">
    <property type="protein sequence ID" value="MDC8012205.1"/>
    <property type="molecule type" value="Genomic_DNA"/>
</dbReference>
<feature type="domain" description="POTRA" evidence="10">
    <location>
        <begin position="346"/>
        <end position="420"/>
    </location>
</feature>
<feature type="domain" description="POTRA" evidence="10">
    <location>
        <begin position="23"/>
        <end position="90"/>
    </location>
</feature>
<keyword evidence="3 8" id="KW-0812">Transmembrane</keyword>
<dbReference type="FunFam" id="3.10.20.310:FF:000015">
    <property type="entry name" value="Outer membrane protein assembly factor BamA"/>
    <property type="match status" value="1"/>
</dbReference>
<keyword evidence="7 8" id="KW-0998">Cell outer membrane</keyword>
<dbReference type="GO" id="GO:0051205">
    <property type="term" value="P:protein insertion into membrane"/>
    <property type="evidence" value="ECO:0007669"/>
    <property type="project" value="UniProtKB-UniRule"/>
</dbReference>
<dbReference type="Pfam" id="PF01103">
    <property type="entry name" value="Omp85"/>
    <property type="match status" value="1"/>
</dbReference>
<reference evidence="11" key="1">
    <citation type="submission" date="2023-02" db="EMBL/GenBank/DDBJ databases">
        <title>Tahibacter soli sp. nov. isolated from soil.</title>
        <authorList>
            <person name="Baek J.H."/>
            <person name="Lee J.K."/>
            <person name="Choi D.G."/>
            <person name="Jeon C.O."/>
        </authorList>
    </citation>
    <scope>NUCLEOTIDE SEQUENCE</scope>
    <source>
        <strain evidence="11">BL</strain>
    </source>
</reference>
<comment type="subunit">
    <text evidence="8">Part of the Bam complex.</text>
</comment>
<dbReference type="InterPro" id="IPR034746">
    <property type="entry name" value="POTRA"/>
</dbReference>
<dbReference type="PROSITE" id="PS51779">
    <property type="entry name" value="POTRA"/>
    <property type="match status" value="5"/>
</dbReference>
<evidence type="ECO:0000313" key="11">
    <source>
        <dbReference type="EMBL" id="MDC8012205.1"/>
    </source>
</evidence>
<keyword evidence="4 8" id="KW-0732">Signal</keyword>
<feature type="signal peptide" evidence="8">
    <location>
        <begin position="1"/>
        <end position="19"/>
    </location>
</feature>
<accession>A0A9X3YJ78</accession>
<dbReference type="Proteomes" id="UP001139971">
    <property type="component" value="Unassembled WGS sequence"/>
</dbReference>
<dbReference type="InterPro" id="IPR023707">
    <property type="entry name" value="OM_assembly_BamA"/>
</dbReference>
<evidence type="ECO:0000256" key="9">
    <source>
        <dbReference type="NCBIfam" id="TIGR03303"/>
    </source>
</evidence>
<comment type="function">
    <text evidence="8">Part of the outer membrane protein assembly complex, which is involved in assembly and insertion of beta-barrel proteins into the outer membrane.</text>
</comment>
<gene>
    <name evidence="8 11" type="primary">bamA</name>
    <name evidence="11" type="ORF">OD750_006555</name>
</gene>
<evidence type="ECO:0000256" key="5">
    <source>
        <dbReference type="ARBA" id="ARBA00022737"/>
    </source>
</evidence>
<evidence type="ECO:0000259" key="10">
    <source>
        <dbReference type="PROSITE" id="PS51779"/>
    </source>
</evidence>
<feature type="chain" id="PRO_5041029212" description="Outer membrane protein assembly factor BamA" evidence="8">
    <location>
        <begin position="20"/>
        <end position="785"/>
    </location>
</feature>
<feature type="domain" description="POTRA" evidence="10">
    <location>
        <begin position="91"/>
        <end position="171"/>
    </location>
</feature>
<dbReference type="PANTHER" id="PTHR12815:SF23">
    <property type="entry name" value="OUTER MEMBRANE PROTEIN ASSEMBLY FACTOR BAMA"/>
    <property type="match status" value="1"/>
</dbReference>
<organism evidence="11 12">
    <name type="scientific">Tahibacter soli</name>
    <dbReference type="NCBI Taxonomy" id="2983605"/>
    <lineage>
        <taxon>Bacteria</taxon>
        <taxon>Pseudomonadati</taxon>
        <taxon>Pseudomonadota</taxon>
        <taxon>Gammaproteobacteria</taxon>
        <taxon>Lysobacterales</taxon>
        <taxon>Rhodanobacteraceae</taxon>
        <taxon>Tahibacter</taxon>
    </lineage>
</organism>
<dbReference type="InterPro" id="IPR039910">
    <property type="entry name" value="D15-like"/>
</dbReference>
<comment type="caution">
    <text evidence="11">The sequence shown here is derived from an EMBL/GenBank/DDBJ whole genome shotgun (WGS) entry which is preliminary data.</text>
</comment>
<dbReference type="GO" id="GO:1990063">
    <property type="term" value="C:Bam protein complex"/>
    <property type="evidence" value="ECO:0007669"/>
    <property type="project" value="TreeGrafter"/>
</dbReference>
<comment type="similarity">
    <text evidence="8">Belongs to the BamA family.</text>
</comment>
<dbReference type="GO" id="GO:0043165">
    <property type="term" value="P:Gram-negative-bacterium-type cell outer membrane assembly"/>
    <property type="evidence" value="ECO:0007669"/>
    <property type="project" value="UniProtKB-UniRule"/>
</dbReference>
<evidence type="ECO:0000256" key="7">
    <source>
        <dbReference type="ARBA" id="ARBA00023237"/>
    </source>
</evidence>
<keyword evidence="5 8" id="KW-0677">Repeat</keyword>
<dbReference type="PIRSF" id="PIRSF006076">
    <property type="entry name" value="OM_assembly_OMP85"/>
    <property type="match status" value="1"/>
</dbReference>
<evidence type="ECO:0000313" key="12">
    <source>
        <dbReference type="Proteomes" id="UP001139971"/>
    </source>
</evidence>
<feature type="domain" description="POTRA" evidence="10">
    <location>
        <begin position="265"/>
        <end position="343"/>
    </location>
</feature>
<evidence type="ECO:0000256" key="1">
    <source>
        <dbReference type="ARBA" id="ARBA00004370"/>
    </source>
</evidence>
<evidence type="ECO:0000256" key="6">
    <source>
        <dbReference type="ARBA" id="ARBA00023136"/>
    </source>
</evidence>
<evidence type="ECO:0000256" key="3">
    <source>
        <dbReference type="ARBA" id="ARBA00022692"/>
    </source>
</evidence>
<dbReference type="Pfam" id="PF07244">
    <property type="entry name" value="POTRA"/>
    <property type="match status" value="5"/>
</dbReference>
<dbReference type="Gene3D" id="2.40.160.50">
    <property type="entry name" value="membrane protein fhac: a member of the omp85/tpsb transporter family"/>
    <property type="match status" value="1"/>
</dbReference>
<keyword evidence="12" id="KW-1185">Reference proteome</keyword>
<dbReference type="NCBIfam" id="TIGR03303">
    <property type="entry name" value="OM_YaeT"/>
    <property type="match status" value="1"/>
</dbReference>